<dbReference type="OrthoDB" id="9815592at2"/>
<evidence type="ECO:0000256" key="1">
    <source>
        <dbReference type="ARBA" id="ARBA00007274"/>
    </source>
</evidence>
<sequence length="133" mass="14363">MIFGRADHPTGLVSTYPFRTKLLHPQAGNADAITKGPVRIGNDVWIGARAMVLSGVTVGDGAIIAAGAVVARDVPAYGIVAGNPARLIKHRFAPEIAAALLDIRWWDWPEEKIRAFEADFYDPIEAFIAKARA</sequence>
<accession>A0A516H772</accession>
<dbReference type="SUPFAM" id="SSF51161">
    <property type="entry name" value="Trimeric LpxA-like enzymes"/>
    <property type="match status" value="1"/>
</dbReference>
<comment type="similarity">
    <text evidence="1">Belongs to the transferase hexapeptide repeat family.</text>
</comment>
<dbReference type="GO" id="GO:0016746">
    <property type="term" value="F:acyltransferase activity"/>
    <property type="evidence" value="ECO:0007669"/>
    <property type="project" value="UniProtKB-KW"/>
</dbReference>
<dbReference type="Pfam" id="PF00132">
    <property type="entry name" value="Hexapep"/>
    <property type="match status" value="1"/>
</dbReference>
<dbReference type="PROSITE" id="PS00101">
    <property type="entry name" value="HEXAPEP_TRANSFERASES"/>
    <property type="match status" value="1"/>
</dbReference>
<dbReference type="CDD" id="cd03349">
    <property type="entry name" value="LbH_XAT"/>
    <property type="match status" value="1"/>
</dbReference>
<keyword evidence="3" id="KW-0677">Repeat</keyword>
<evidence type="ECO:0000256" key="3">
    <source>
        <dbReference type="ARBA" id="ARBA00022737"/>
    </source>
</evidence>
<reference evidence="5 6" key="1">
    <citation type="submission" date="2019-07" db="EMBL/GenBank/DDBJ databases">
        <title>Genome sequencing for Ferrovibrio sp. K5.</title>
        <authorList>
            <person name="Park S.-J."/>
        </authorList>
    </citation>
    <scope>NUCLEOTIDE SEQUENCE [LARGE SCALE GENOMIC DNA]</scope>
    <source>
        <strain evidence="5 6">K5</strain>
    </source>
</reference>
<dbReference type="InterPro" id="IPR011004">
    <property type="entry name" value="Trimer_LpxA-like_sf"/>
</dbReference>
<organism evidence="5 6">
    <name type="scientific">Ferrovibrio terrae</name>
    <dbReference type="NCBI Taxonomy" id="2594003"/>
    <lineage>
        <taxon>Bacteria</taxon>
        <taxon>Pseudomonadati</taxon>
        <taxon>Pseudomonadota</taxon>
        <taxon>Alphaproteobacteria</taxon>
        <taxon>Rhodospirillales</taxon>
        <taxon>Rhodospirillaceae</taxon>
        <taxon>Ferrovibrio</taxon>
    </lineage>
</organism>
<dbReference type="EMBL" id="CP041636">
    <property type="protein sequence ID" value="QDO99613.1"/>
    <property type="molecule type" value="Genomic_DNA"/>
</dbReference>
<keyword evidence="6" id="KW-1185">Reference proteome</keyword>
<dbReference type="Proteomes" id="UP000317496">
    <property type="component" value="Chromosome"/>
</dbReference>
<dbReference type="PANTHER" id="PTHR43300:SF11">
    <property type="entry name" value="ACETYLTRANSFERASE RV3034C-RELATED"/>
    <property type="match status" value="1"/>
</dbReference>
<keyword evidence="2 5" id="KW-0808">Transferase</keyword>
<dbReference type="InterPro" id="IPR050179">
    <property type="entry name" value="Trans_hexapeptide_repeat"/>
</dbReference>
<evidence type="ECO:0000256" key="4">
    <source>
        <dbReference type="ARBA" id="ARBA00023315"/>
    </source>
</evidence>
<evidence type="ECO:0000313" key="6">
    <source>
        <dbReference type="Proteomes" id="UP000317496"/>
    </source>
</evidence>
<dbReference type="Gene3D" id="2.160.10.10">
    <property type="entry name" value="Hexapeptide repeat proteins"/>
    <property type="match status" value="1"/>
</dbReference>
<protein>
    <submittedName>
        <fullName evidence="5">CatB-related O-acetyltransferase</fullName>
    </submittedName>
</protein>
<dbReference type="PANTHER" id="PTHR43300">
    <property type="entry name" value="ACETYLTRANSFERASE"/>
    <property type="match status" value="1"/>
</dbReference>
<name>A0A516H772_9PROT</name>
<dbReference type="InterPro" id="IPR018357">
    <property type="entry name" value="Hexapep_transf_CS"/>
</dbReference>
<evidence type="ECO:0000256" key="2">
    <source>
        <dbReference type="ARBA" id="ARBA00022679"/>
    </source>
</evidence>
<evidence type="ECO:0000313" key="5">
    <source>
        <dbReference type="EMBL" id="QDO99613.1"/>
    </source>
</evidence>
<dbReference type="InterPro" id="IPR001451">
    <property type="entry name" value="Hexapep"/>
</dbReference>
<gene>
    <name evidence="5" type="ORF">FNB15_02880</name>
</gene>
<proteinExistence type="inferred from homology"/>
<dbReference type="AlphaFoldDB" id="A0A516H772"/>
<dbReference type="KEGG" id="fer:FNB15_02880"/>
<keyword evidence="4" id="KW-0012">Acyltransferase</keyword>